<proteinExistence type="predicted"/>
<sequence length="214" mass="24422">MFLHISILQIFLISQVKSSDECTVTYQLDENNPIFAFPVDFFWTDGKLNGTLICLKTCADCDLFFDVTRFCILPPDNDSPNCPPEMGLRINGEMVKVSDCKTEVPYSDFGLRTLLERCTMELKGDQHFDWLPDDKDPTGSLSSLWILICCPTNYDYQLEAMNMRSSMDISAINITYPKSPRPIYDDPDCSYDLFIGMPPGKTSDGVDRRLCHYE</sequence>
<dbReference type="AlphaFoldDB" id="A0AAF3J6B3"/>
<feature type="chain" id="PRO_5041992824" evidence="1">
    <location>
        <begin position="19"/>
        <end position="214"/>
    </location>
</feature>
<accession>A0AAF3J6B3</accession>
<reference evidence="3" key="1">
    <citation type="submission" date="2024-02" db="UniProtKB">
        <authorList>
            <consortium name="WormBaseParasite"/>
        </authorList>
    </citation>
    <scope>IDENTIFICATION</scope>
</reference>
<dbReference type="Proteomes" id="UP000887575">
    <property type="component" value="Unassembled WGS sequence"/>
</dbReference>
<dbReference type="WBParaSite" id="MBELARI_LOCUS1893">
    <property type="protein sequence ID" value="MBELARI_LOCUS1893"/>
    <property type="gene ID" value="MBELARI_LOCUS1893"/>
</dbReference>
<keyword evidence="1" id="KW-0732">Signal</keyword>
<evidence type="ECO:0000313" key="2">
    <source>
        <dbReference type="Proteomes" id="UP000887575"/>
    </source>
</evidence>
<name>A0AAF3J6B3_9BILA</name>
<keyword evidence="2" id="KW-1185">Reference proteome</keyword>
<evidence type="ECO:0000256" key="1">
    <source>
        <dbReference type="SAM" id="SignalP"/>
    </source>
</evidence>
<feature type="signal peptide" evidence="1">
    <location>
        <begin position="1"/>
        <end position="18"/>
    </location>
</feature>
<organism evidence="2 3">
    <name type="scientific">Mesorhabditis belari</name>
    <dbReference type="NCBI Taxonomy" id="2138241"/>
    <lineage>
        <taxon>Eukaryota</taxon>
        <taxon>Metazoa</taxon>
        <taxon>Ecdysozoa</taxon>
        <taxon>Nematoda</taxon>
        <taxon>Chromadorea</taxon>
        <taxon>Rhabditida</taxon>
        <taxon>Rhabditina</taxon>
        <taxon>Rhabditomorpha</taxon>
        <taxon>Rhabditoidea</taxon>
        <taxon>Rhabditidae</taxon>
        <taxon>Mesorhabditinae</taxon>
        <taxon>Mesorhabditis</taxon>
    </lineage>
</organism>
<evidence type="ECO:0000313" key="3">
    <source>
        <dbReference type="WBParaSite" id="MBELARI_LOCUS1893"/>
    </source>
</evidence>
<protein>
    <submittedName>
        <fullName evidence="3">Uncharacterized protein</fullName>
    </submittedName>
</protein>